<proteinExistence type="predicted"/>
<dbReference type="InterPro" id="IPR041588">
    <property type="entry name" value="Integrase_H2C2"/>
</dbReference>
<comment type="caution">
    <text evidence="2">The sequence shown here is derived from an EMBL/GenBank/DDBJ whole genome shotgun (WGS) entry which is preliminary data.</text>
</comment>
<protein>
    <recommendedName>
        <fullName evidence="1">Integrase zinc-binding domain-containing protein</fullName>
    </recommendedName>
</protein>
<reference evidence="2" key="1">
    <citation type="journal article" date="2019" name="Sci. Rep.">
        <title>Draft genome of Tanacetum cinerariifolium, the natural source of mosquito coil.</title>
        <authorList>
            <person name="Yamashiro T."/>
            <person name="Shiraishi A."/>
            <person name="Satake H."/>
            <person name="Nakayama K."/>
        </authorList>
    </citation>
    <scope>NUCLEOTIDE SEQUENCE</scope>
</reference>
<dbReference type="EMBL" id="BKCJ010010604">
    <property type="protein sequence ID" value="GEU92331.1"/>
    <property type="molecule type" value="Genomic_DNA"/>
</dbReference>
<evidence type="ECO:0000259" key="1">
    <source>
        <dbReference type="Pfam" id="PF17921"/>
    </source>
</evidence>
<gene>
    <name evidence="2" type="ORF">Tci_064309</name>
</gene>
<sequence>MAVHPTLIGARLDVKASVYTKSKKEHESHLKMNLELLKKEKCYVKPNKAWWFFLKMLEALDVRDEECDLDGFRASTTHFQSYGLNMTQRRWMELFSDYGCETKYHMGKENIVVDAWRMKGGVETSKAENASTEMLRDVRTLIMEEAHATKYSVHPGVSKMQYDLRYTNWWPSMRKDITGCVSK</sequence>
<dbReference type="Gene3D" id="1.10.340.70">
    <property type="match status" value="1"/>
</dbReference>
<accession>A0A6L2P1E8</accession>
<evidence type="ECO:0000313" key="2">
    <source>
        <dbReference type="EMBL" id="GEU92331.1"/>
    </source>
</evidence>
<dbReference type="Pfam" id="PF17921">
    <property type="entry name" value="Integrase_H2C2"/>
    <property type="match status" value="1"/>
</dbReference>
<organism evidence="2">
    <name type="scientific">Tanacetum cinerariifolium</name>
    <name type="common">Dalmatian daisy</name>
    <name type="synonym">Chrysanthemum cinerariifolium</name>
    <dbReference type="NCBI Taxonomy" id="118510"/>
    <lineage>
        <taxon>Eukaryota</taxon>
        <taxon>Viridiplantae</taxon>
        <taxon>Streptophyta</taxon>
        <taxon>Embryophyta</taxon>
        <taxon>Tracheophyta</taxon>
        <taxon>Spermatophyta</taxon>
        <taxon>Magnoliopsida</taxon>
        <taxon>eudicotyledons</taxon>
        <taxon>Gunneridae</taxon>
        <taxon>Pentapetalae</taxon>
        <taxon>asterids</taxon>
        <taxon>campanulids</taxon>
        <taxon>Asterales</taxon>
        <taxon>Asteraceae</taxon>
        <taxon>Asteroideae</taxon>
        <taxon>Anthemideae</taxon>
        <taxon>Anthemidinae</taxon>
        <taxon>Tanacetum</taxon>
    </lineage>
</organism>
<name>A0A6L2P1E8_TANCI</name>
<feature type="domain" description="Integrase zinc-binding" evidence="1">
    <location>
        <begin position="137"/>
        <end position="181"/>
    </location>
</feature>
<dbReference type="AlphaFoldDB" id="A0A6L2P1E8"/>